<organism evidence="2">
    <name type="scientific">Iconisemion striatum</name>
    <dbReference type="NCBI Taxonomy" id="60296"/>
    <lineage>
        <taxon>Eukaryota</taxon>
        <taxon>Metazoa</taxon>
        <taxon>Chordata</taxon>
        <taxon>Craniata</taxon>
        <taxon>Vertebrata</taxon>
        <taxon>Euteleostomi</taxon>
        <taxon>Actinopterygii</taxon>
        <taxon>Neopterygii</taxon>
        <taxon>Teleostei</taxon>
        <taxon>Neoteleostei</taxon>
        <taxon>Acanthomorphata</taxon>
        <taxon>Ovalentaria</taxon>
        <taxon>Atherinomorphae</taxon>
        <taxon>Cyprinodontiformes</taxon>
        <taxon>Nothobranchiidae</taxon>
        <taxon>Iconisemion</taxon>
    </lineage>
</organism>
<feature type="compositionally biased region" description="Polar residues" evidence="1">
    <location>
        <begin position="17"/>
        <end position="28"/>
    </location>
</feature>
<dbReference type="EMBL" id="HADW01001419">
    <property type="protein sequence ID" value="SBP02819.1"/>
    <property type="molecule type" value="Transcribed_RNA"/>
</dbReference>
<feature type="non-terminal residue" evidence="2">
    <location>
        <position position="1"/>
    </location>
</feature>
<sequence length="76" mass="8211">GEGRYRLCTIIPPQMVSSQLPAQDQTRQTHLRPRATPPCRESSISATPCWDQGPILRSSLKGPEAWSGTSGHPTAG</sequence>
<name>A0A1A7WBD3_9TELE</name>
<reference evidence="2" key="1">
    <citation type="submission" date="2016-05" db="EMBL/GenBank/DDBJ databases">
        <authorList>
            <person name="Lavstsen T."/>
            <person name="Jespersen J.S."/>
        </authorList>
    </citation>
    <scope>NUCLEOTIDE SEQUENCE</scope>
    <source>
        <tissue evidence="2">Brain</tissue>
    </source>
</reference>
<evidence type="ECO:0000256" key="1">
    <source>
        <dbReference type="SAM" id="MobiDB-lite"/>
    </source>
</evidence>
<feature type="region of interest" description="Disordered" evidence="1">
    <location>
        <begin position="17"/>
        <end position="76"/>
    </location>
</feature>
<feature type="compositionally biased region" description="Polar residues" evidence="1">
    <location>
        <begin position="67"/>
        <end position="76"/>
    </location>
</feature>
<dbReference type="AlphaFoldDB" id="A0A1A7WBD3"/>
<evidence type="ECO:0000313" key="2">
    <source>
        <dbReference type="EMBL" id="SBP02819.1"/>
    </source>
</evidence>
<accession>A0A1A7WBD3</accession>
<feature type="non-terminal residue" evidence="2">
    <location>
        <position position="76"/>
    </location>
</feature>
<proteinExistence type="predicted"/>
<protein>
    <submittedName>
        <fullName evidence="2">Uncharacterized protein</fullName>
    </submittedName>
</protein>
<reference evidence="2" key="2">
    <citation type="submission" date="2016-06" db="EMBL/GenBank/DDBJ databases">
        <title>The genome of a short-lived fish provides insights into sex chromosome evolution and the genetic control of aging.</title>
        <authorList>
            <person name="Reichwald K."/>
            <person name="Felder M."/>
            <person name="Petzold A."/>
            <person name="Koch P."/>
            <person name="Groth M."/>
            <person name="Platzer M."/>
        </authorList>
    </citation>
    <scope>NUCLEOTIDE SEQUENCE</scope>
    <source>
        <tissue evidence="2">Brain</tissue>
    </source>
</reference>
<gene>
    <name evidence="2" type="primary">Nfu_g_1_009949</name>
</gene>